<keyword evidence="2" id="KW-1185">Reference proteome</keyword>
<organism evidence="1 2">
    <name type="scientific">Jeotgalibacillus marinus</name>
    <dbReference type="NCBI Taxonomy" id="86667"/>
    <lineage>
        <taxon>Bacteria</taxon>
        <taxon>Bacillati</taxon>
        <taxon>Bacillota</taxon>
        <taxon>Bacilli</taxon>
        <taxon>Bacillales</taxon>
        <taxon>Caryophanaceae</taxon>
        <taxon>Jeotgalibacillus</taxon>
    </lineage>
</organism>
<gene>
    <name evidence="1" type="ORF">AB1471_04860</name>
</gene>
<evidence type="ECO:0000313" key="1">
    <source>
        <dbReference type="EMBL" id="MEW9501133.1"/>
    </source>
</evidence>
<dbReference type="Proteomes" id="UP001556040">
    <property type="component" value="Unassembled WGS sequence"/>
</dbReference>
<comment type="caution">
    <text evidence="1">The sequence shown here is derived from an EMBL/GenBank/DDBJ whole genome shotgun (WGS) entry which is preliminary data.</text>
</comment>
<dbReference type="EMBL" id="JBFMIA010000002">
    <property type="protein sequence ID" value="MEW9501133.1"/>
    <property type="molecule type" value="Genomic_DNA"/>
</dbReference>
<keyword evidence="1" id="KW-0255">Endonuclease</keyword>
<dbReference type="GO" id="GO:0004519">
    <property type="term" value="F:endonuclease activity"/>
    <property type="evidence" value="ECO:0007669"/>
    <property type="project" value="UniProtKB-KW"/>
</dbReference>
<keyword evidence="1" id="KW-0540">Nuclease</keyword>
<keyword evidence="1" id="KW-0378">Hydrolase</keyword>
<evidence type="ECO:0000313" key="2">
    <source>
        <dbReference type="Proteomes" id="UP001556040"/>
    </source>
</evidence>
<proteinExistence type="predicted"/>
<dbReference type="RefSeq" id="WP_367778606.1">
    <property type="nucleotide sequence ID" value="NZ_JBFMIA010000002.1"/>
</dbReference>
<sequence length="293" mass="33292">MIWGQGSQRKSSGVAENNREIIKKQIKKDINTYTFFLANNNNQRELYVGKMVNIYDKGEISADSPLTNFIPSYYASRVGTSADDNNLFVDVTTFFKVDSNYLDNIKLMSNGKEILSIKNSSSVFLVNIDEKLEKLLIEILSNSETNFQYQAEQENVPDDVTVEDIPKNKPSITLGNGTSSYKRDSRISKTAIVTAKYKCEIDAIHKDFISRVTGKNYVEAHHLIPVEYQDDFTNSIDVEANIVSLCVGCHKKLHHATSTDIKSLIEKLYNSRIKRLKDCDIELTKAKLLSYYK</sequence>
<name>A0ABV3Q217_9BACL</name>
<reference evidence="1 2" key="1">
    <citation type="journal article" date="1979" name="Int. J. Syst. Evol. Microbiol.">
        <title>Bacillus globisporus subsp. marinus subsp. nov.</title>
        <authorList>
            <person name="Liu H."/>
        </authorList>
    </citation>
    <scope>NUCLEOTIDE SEQUENCE [LARGE SCALE GENOMIC DNA]</scope>
    <source>
        <strain evidence="1 2">DSM 1297</strain>
    </source>
</reference>
<accession>A0ABV3Q217</accession>
<protein>
    <submittedName>
        <fullName evidence="1">Restriction endonuclease</fullName>
    </submittedName>
</protein>